<dbReference type="OrthoDB" id="897258at2"/>
<gene>
    <name evidence="2" type="ORF">DXT99_26015</name>
</gene>
<comment type="caution">
    <text evidence="2">The sequence shown here is derived from an EMBL/GenBank/DDBJ whole genome shotgun (WGS) entry which is preliminary data.</text>
</comment>
<dbReference type="EMBL" id="QRGR01000053">
    <property type="protein sequence ID" value="RDV10724.1"/>
    <property type="molecule type" value="Genomic_DNA"/>
</dbReference>
<keyword evidence="1" id="KW-0812">Transmembrane</keyword>
<dbReference type="AlphaFoldDB" id="A0A3D8KZT4"/>
<evidence type="ECO:0000313" key="3">
    <source>
        <dbReference type="Proteomes" id="UP000256708"/>
    </source>
</evidence>
<keyword evidence="1" id="KW-0472">Membrane</keyword>
<feature type="transmembrane region" description="Helical" evidence="1">
    <location>
        <begin position="129"/>
        <end position="148"/>
    </location>
</feature>
<name>A0A3D8KZT4_9BACT</name>
<feature type="transmembrane region" description="Helical" evidence="1">
    <location>
        <begin position="6"/>
        <end position="24"/>
    </location>
</feature>
<evidence type="ECO:0000313" key="2">
    <source>
        <dbReference type="EMBL" id="RDV10724.1"/>
    </source>
</evidence>
<proteinExistence type="predicted"/>
<reference evidence="3" key="1">
    <citation type="submission" date="2018-08" db="EMBL/GenBank/DDBJ databases">
        <authorList>
            <person name="Liu Z.-W."/>
            <person name="Du Z.-J."/>
        </authorList>
    </citation>
    <scope>NUCLEOTIDE SEQUENCE [LARGE SCALE GENOMIC DNA]</scope>
    <source>
        <strain evidence="3">H4X</strain>
    </source>
</reference>
<feature type="transmembrane region" description="Helical" evidence="1">
    <location>
        <begin position="31"/>
        <end position="51"/>
    </location>
</feature>
<dbReference type="Proteomes" id="UP000256708">
    <property type="component" value="Unassembled WGS sequence"/>
</dbReference>
<feature type="transmembrane region" description="Helical" evidence="1">
    <location>
        <begin position="57"/>
        <end position="81"/>
    </location>
</feature>
<protein>
    <recommendedName>
        <fullName evidence="4">DUF4175 domain-containing protein</fullName>
    </recommendedName>
</protein>
<sequence>MSTGEVVGAIVIALVIAGIFYYGFKSRGPWGSFWTIALVILFGVLIAAVWARPVGPVWWGIAWFPLFFFGLLFALLLAAATPTTTRTGYRRTAYVDTTDAEMAQTEPVDGRTEPVAEPADEEGAAAVGIFFWAMLVLFIGLVVAGIAAV</sequence>
<evidence type="ECO:0000256" key="1">
    <source>
        <dbReference type="SAM" id="Phobius"/>
    </source>
</evidence>
<keyword evidence="3" id="KW-1185">Reference proteome</keyword>
<accession>A0A3D8KZT4</accession>
<dbReference type="RefSeq" id="WP_115568525.1">
    <property type="nucleotide sequence ID" value="NZ_QRGR01000053.1"/>
</dbReference>
<keyword evidence="1" id="KW-1133">Transmembrane helix</keyword>
<organism evidence="2 3">
    <name type="scientific">Pontibacter diazotrophicus</name>
    <dbReference type="NCBI Taxonomy" id="1400979"/>
    <lineage>
        <taxon>Bacteria</taxon>
        <taxon>Pseudomonadati</taxon>
        <taxon>Bacteroidota</taxon>
        <taxon>Cytophagia</taxon>
        <taxon>Cytophagales</taxon>
        <taxon>Hymenobacteraceae</taxon>
        <taxon>Pontibacter</taxon>
    </lineage>
</organism>
<evidence type="ECO:0008006" key="4">
    <source>
        <dbReference type="Google" id="ProtNLM"/>
    </source>
</evidence>